<gene>
    <name evidence="2" type="ORF">MBRA_36920</name>
</gene>
<feature type="transmembrane region" description="Helical" evidence="1">
    <location>
        <begin position="87"/>
        <end position="105"/>
    </location>
</feature>
<feature type="transmembrane region" description="Helical" evidence="1">
    <location>
        <begin position="35"/>
        <end position="55"/>
    </location>
</feature>
<keyword evidence="1" id="KW-1133">Transmembrane helix</keyword>
<keyword evidence="1" id="KW-0812">Transmembrane</keyword>
<organism evidence="2 3">
    <name type="scientific">Mycobacterium branderi</name>
    <dbReference type="NCBI Taxonomy" id="43348"/>
    <lineage>
        <taxon>Bacteria</taxon>
        <taxon>Bacillati</taxon>
        <taxon>Actinomycetota</taxon>
        <taxon>Actinomycetes</taxon>
        <taxon>Mycobacteriales</taxon>
        <taxon>Mycobacteriaceae</taxon>
        <taxon>Mycobacterium</taxon>
    </lineage>
</organism>
<reference evidence="2 3" key="1">
    <citation type="journal article" date="2019" name="Emerg. Microbes Infect.">
        <title>Comprehensive subspecies identification of 175 nontuberculous mycobacteria species based on 7547 genomic profiles.</title>
        <authorList>
            <person name="Matsumoto Y."/>
            <person name="Kinjo T."/>
            <person name="Motooka D."/>
            <person name="Nabeya D."/>
            <person name="Jung N."/>
            <person name="Uechi K."/>
            <person name="Horii T."/>
            <person name="Iida T."/>
            <person name="Fujita J."/>
            <person name="Nakamura S."/>
        </authorList>
    </citation>
    <scope>NUCLEOTIDE SEQUENCE [LARGE SCALE GENOMIC DNA]</scope>
    <source>
        <strain evidence="2 3">JCM 12687</strain>
    </source>
</reference>
<keyword evidence="1" id="KW-0472">Membrane</keyword>
<name>A0ABN6B9R6_9MYCO</name>
<protein>
    <submittedName>
        <fullName evidence="2">Uncharacterized protein</fullName>
    </submittedName>
</protein>
<sequence length="135" mass="14720">MAPAILRLLLCAVSVIGGVLVAFNPGPPGFRASRSLPVTGVMLIDGAIWMIVVAWRDHREPGSRRRASRNHPRHAAKESRASKIRRWVGLAVMIPAGFWMLWWGLDSGYLSLVGLGIIGVAFSVVVVVTCFYIPT</sequence>
<dbReference type="RefSeq" id="WP_083131941.1">
    <property type="nucleotide sequence ID" value="NZ_AP022606.1"/>
</dbReference>
<evidence type="ECO:0000256" key="1">
    <source>
        <dbReference type="SAM" id="Phobius"/>
    </source>
</evidence>
<dbReference type="EMBL" id="AP022606">
    <property type="protein sequence ID" value="BBZ13497.1"/>
    <property type="molecule type" value="Genomic_DNA"/>
</dbReference>
<evidence type="ECO:0000313" key="3">
    <source>
        <dbReference type="Proteomes" id="UP000467379"/>
    </source>
</evidence>
<dbReference type="Proteomes" id="UP000467379">
    <property type="component" value="Chromosome"/>
</dbReference>
<evidence type="ECO:0000313" key="2">
    <source>
        <dbReference type="EMBL" id="BBZ13497.1"/>
    </source>
</evidence>
<proteinExistence type="predicted"/>
<feature type="transmembrane region" description="Helical" evidence="1">
    <location>
        <begin position="111"/>
        <end position="133"/>
    </location>
</feature>
<accession>A0ABN6B9R6</accession>
<keyword evidence="3" id="KW-1185">Reference proteome</keyword>
<feature type="transmembrane region" description="Helical" evidence="1">
    <location>
        <begin position="5"/>
        <end position="23"/>
    </location>
</feature>